<dbReference type="PROSITE" id="PS51340">
    <property type="entry name" value="MOSC"/>
    <property type="match status" value="1"/>
</dbReference>
<dbReference type="PANTHER" id="PTHR36930">
    <property type="entry name" value="METAL-SULFUR CLUSTER BIOSYNTHESIS PROTEINS YUAD-RELATED"/>
    <property type="match status" value="1"/>
</dbReference>
<dbReference type="GO" id="GO:0030151">
    <property type="term" value="F:molybdenum ion binding"/>
    <property type="evidence" value="ECO:0007669"/>
    <property type="project" value="InterPro"/>
</dbReference>
<dbReference type="EMBL" id="RDRB01000008">
    <property type="protein sequence ID" value="ROT98953.1"/>
    <property type="molecule type" value="Genomic_DNA"/>
</dbReference>
<dbReference type="InterPro" id="IPR005302">
    <property type="entry name" value="MoCF_Sase_C"/>
</dbReference>
<dbReference type="Gene3D" id="2.40.33.20">
    <property type="entry name" value="PK beta-barrel domain-like"/>
    <property type="match status" value="1"/>
</dbReference>
<feature type="domain" description="MOSC" evidence="1">
    <location>
        <begin position="29"/>
        <end position="184"/>
    </location>
</feature>
<dbReference type="RefSeq" id="WP_123643131.1">
    <property type="nucleotide sequence ID" value="NZ_ML119088.1"/>
</dbReference>
<name>A0A3N2QUR8_9RHOB</name>
<accession>A0A3N2QUR8</accession>
<evidence type="ECO:0000313" key="3">
    <source>
        <dbReference type="Proteomes" id="UP000268016"/>
    </source>
</evidence>
<organism evidence="2 3">
    <name type="scientific">Histidinibacterium lentulum</name>
    <dbReference type="NCBI Taxonomy" id="2480588"/>
    <lineage>
        <taxon>Bacteria</taxon>
        <taxon>Pseudomonadati</taxon>
        <taxon>Pseudomonadota</taxon>
        <taxon>Alphaproteobacteria</taxon>
        <taxon>Rhodobacterales</taxon>
        <taxon>Paracoccaceae</taxon>
        <taxon>Histidinibacterium</taxon>
    </lineage>
</organism>
<dbReference type="OrthoDB" id="9808413at2"/>
<keyword evidence="3" id="KW-1185">Reference proteome</keyword>
<dbReference type="InterPro" id="IPR052716">
    <property type="entry name" value="MOSC_domain"/>
</dbReference>
<comment type="caution">
    <text evidence="2">The sequence shown here is derived from an EMBL/GenBank/DDBJ whole genome shotgun (WGS) entry which is preliminary data.</text>
</comment>
<proteinExistence type="predicted"/>
<dbReference type="Proteomes" id="UP000268016">
    <property type="component" value="Unassembled WGS sequence"/>
</dbReference>
<dbReference type="GO" id="GO:0003824">
    <property type="term" value="F:catalytic activity"/>
    <property type="evidence" value="ECO:0007669"/>
    <property type="project" value="InterPro"/>
</dbReference>
<sequence>MPALIETDFTAHIVWLGRVPDRETQAIRSEALEEMPLTLAGYEAEFHAGLTRPSCSRVLNLYKRNTEIRNTRQLSIVSAEELAGIAATLDLETLDPLWLGASVVVEGIPDFSHVPPSSRLQTPEGTTLTIDLQNGPCQYPAMTIEAARPGHGKGFKPAAEGRRGVTAWVERAGVLRLGDPLRLFVPEQRAWAASGAAVAAAE</sequence>
<dbReference type="InterPro" id="IPR011037">
    <property type="entry name" value="Pyrv_Knase-like_insert_dom_sf"/>
</dbReference>
<evidence type="ECO:0000259" key="1">
    <source>
        <dbReference type="PROSITE" id="PS51340"/>
    </source>
</evidence>
<dbReference type="GO" id="GO:0030170">
    <property type="term" value="F:pyridoxal phosphate binding"/>
    <property type="evidence" value="ECO:0007669"/>
    <property type="project" value="InterPro"/>
</dbReference>
<dbReference type="PANTHER" id="PTHR36930:SF1">
    <property type="entry name" value="MOSC DOMAIN-CONTAINING PROTEIN"/>
    <property type="match status" value="1"/>
</dbReference>
<gene>
    <name evidence="2" type="ORF">EAT49_15095</name>
</gene>
<reference evidence="2 3" key="1">
    <citation type="submission" date="2018-10" db="EMBL/GenBank/DDBJ databases">
        <title>Histidinibacterium lentulum gen. nov., sp. nov., a marine bacterium from the culture broth of Picochlorum sp. 122.</title>
        <authorList>
            <person name="Wang G."/>
        </authorList>
    </citation>
    <scope>NUCLEOTIDE SEQUENCE [LARGE SCALE GENOMIC DNA]</scope>
    <source>
        <strain evidence="2 3">B17</strain>
    </source>
</reference>
<dbReference type="SUPFAM" id="SSF50800">
    <property type="entry name" value="PK beta-barrel domain-like"/>
    <property type="match status" value="1"/>
</dbReference>
<protein>
    <submittedName>
        <fullName evidence="2">MOSC domain-containing protein</fullName>
    </submittedName>
</protein>
<evidence type="ECO:0000313" key="2">
    <source>
        <dbReference type="EMBL" id="ROT98953.1"/>
    </source>
</evidence>
<dbReference type="AlphaFoldDB" id="A0A3N2QUR8"/>
<dbReference type="Pfam" id="PF03473">
    <property type="entry name" value="MOSC"/>
    <property type="match status" value="1"/>
</dbReference>